<keyword evidence="5" id="KW-0012">Acyltransferase</keyword>
<feature type="transmembrane region" description="Helical" evidence="2">
    <location>
        <begin position="350"/>
        <end position="370"/>
    </location>
</feature>
<keyword evidence="2" id="KW-0812">Transmembrane</keyword>
<feature type="transmembrane region" description="Helical" evidence="2">
    <location>
        <begin position="125"/>
        <end position="147"/>
    </location>
</feature>
<feature type="transmembrane region" description="Helical" evidence="2">
    <location>
        <begin position="422"/>
        <end position="441"/>
    </location>
</feature>
<reference evidence="5" key="1">
    <citation type="submission" date="2015-03" db="EMBL/GenBank/DDBJ databases">
        <title>Draft genome sequence of Mizugakiibacter sediminis skMP5.</title>
        <authorList>
            <person name="Watanabe T."/>
            <person name="Kojima H."/>
            <person name="Fukui M."/>
        </authorList>
    </citation>
    <scope>NUCLEOTIDE SEQUENCE</scope>
    <source>
        <strain evidence="5">SkMP5</strain>
    </source>
</reference>
<feature type="transmembrane region" description="Helical" evidence="2">
    <location>
        <begin position="167"/>
        <end position="188"/>
    </location>
</feature>
<feature type="transmembrane region" description="Helical" evidence="2">
    <location>
        <begin position="200"/>
        <end position="217"/>
    </location>
</feature>
<dbReference type="GO" id="GO:0016747">
    <property type="term" value="F:acyltransferase activity, transferring groups other than amino-acyl groups"/>
    <property type="evidence" value="ECO:0007669"/>
    <property type="project" value="InterPro"/>
</dbReference>
<feature type="transmembrane region" description="Helical" evidence="2">
    <location>
        <begin position="382"/>
        <end position="402"/>
    </location>
</feature>
<name>A0A0U1PCS6_9GAMM</name>
<evidence type="ECO:0000256" key="2">
    <source>
        <dbReference type="SAM" id="Phobius"/>
    </source>
</evidence>
<dbReference type="InterPro" id="IPR002656">
    <property type="entry name" value="Acyl_transf_3_dom"/>
</dbReference>
<evidence type="ECO:0000256" key="3">
    <source>
        <dbReference type="SAM" id="SignalP"/>
    </source>
</evidence>
<keyword evidence="5" id="KW-0808">Transferase</keyword>
<evidence type="ECO:0000256" key="1">
    <source>
        <dbReference type="SAM" id="MobiDB-lite"/>
    </source>
</evidence>
<feature type="compositionally biased region" description="Low complexity" evidence="1">
    <location>
        <begin position="87"/>
        <end position="102"/>
    </location>
</feature>
<organism evidence="5">
    <name type="scientific">Mizugakiibacter sediminis</name>
    <dbReference type="NCBI Taxonomy" id="1475481"/>
    <lineage>
        <taxon>Bacteria</taxon>
        <taxon>Pseudomonadati</taxon>
        <taxon>Pseudomonadota</taxon>
        <taxon>Gammaproteobacteria</taxon>
        <taxon>Lysobacterales</taxon>
        <taxon>Rhodanobacteraceae</taxon>
        <taxon>Mizugakiibacter</taxon>
    </lineage>
</organism>
<feature type="domain" description="Acyltransferase 3" evidence="4">
    <location>
        <begin position="118"/>
        <end position="468"/>
    </location>
</feature>
<accession>A0A0U1PCS6</accession>
<evidence type="ECO:0000313" key="5">
    <source>
        <dbReference type="EMBL" id="GAN45773.1"/>
    </source>
</evidence>
<feature type="transmembrane region" description="Helical" evidence="2">
    <location>
        <begin position="294"/>
        <end position="311"/>
    </location>
</feature>
<feature type="chain" id="PRO_5006712716" evidence="3">
    <location>
        <begin position="19"/>
        <end position="497"/>
    </location>
</feature>
<keyword evidence="3" id="KW-0732">Signal</keyword>
<sequence>MRCLSGRCAARSIPGAPAFVPAAPAFIPAAVAARASRADSGGVQPRSPAMRHDDLTLREGFAIAAARTDAEAGGGQTSSYRDGEGRAGPLAPSSASSAMPTPRDAGGEAPATAPPRRYDLDWLRVLAVLALLLFHSGMPFVAEWGWHIKNAETSSLFLEWMYFLSRWRMALLFLISGVGTWFALGSRGGAGYLRERTKRLLLPLLFGMLVVVPPQIYMERLTQGVPYANYLQFWSSIFALVPYPKGNTSWHHLWFVAYLFCYSALLLPAFLWLRGDRGAQTLAKLRAGLHGGRLVLLGVPLAAAHALYLWFPDTKALVGDWGNFCYYLVFFAYGFLLGRDEGVWSAIERYRWHALRLAFFAILAIDYLRWNKLEPGAGNLPGLLAGTTLSALNAWCWVLTVLGFGKRWLNRDNPLRRYATEAVYPFYILHQTVIVVIAYYVVQVPHESILGKWLFLVVASFAVTMGLYEFAVRPYRWVRPLFGLKPQGGTFGHGNAA</sequence>
<feature type="region of interest" description="Disordered" evidence="1">
    <location>
        <begin position="68"/>
        <end position="111"/>
    </location>
</feature>
<dbReference type="InterPro" id="IPR050623">
    <property type="entry name" value="Glucan_succinyl_AcylTrfase"/>
</dbReference>
<keyword evidence="2" id="KW-0472">Membrane</keyword>
<dbReference type="Pfam" id="PF01757">
    <property type="entry name" value="Acyl_transf_3"/>
    <property type="match status" value="1"/>
</dbReference>
<feature type="signal peptide" evidence="3">
    <location>
        <begin position="1"/>
        <end position="18"/>
    </location>
</feature>
<keyword evidence="2" id="KW-1133">Transmembrane helix</keyword>
<protein>
    <submittedName>
        <fullName evidence="5">Acyltransferase</fullName>
    </submittedName>
</protein>
<dbReference type="EMBL" id="DF952386">
    <property type="protein sequence ID" value="GAN45773.1"/>
    <property type="molecule type" value="Genomic_DNA"/>
</dbReference>
<evidence type="ECO:0000259" key="4">
    <source>
        <dbReference type="Pfam" id="PF01757"/>
    </source>
</evidence>
<feature type="transmembrane region" description="Helical" evidence="2">
    <location>
        <begin position="253"/>
        <end position="273"/>
    </location>
</feature>
<proteinExistence type="predicted"/>
<dbReference type="PANTHER" id="PTHR36927:SF3">
    <property type="entry name" value="GLUCANS BIOSYNTHESIS PROTEIN C"/>
    <property type="match status" value="1"/>
</dbReference>
<dbReference type="AlphaFoldDB" id="A0A0U1PCS6"/>
<feature type="transmembrane region" description="Helical" evidence="2">
    <location>
        <begin position="453"/>
        <end position="472"/>
    </location>
</feature>
<feature type="transmembrane region" description="Helical" evidence="2">
    <location>
        <begin position="317"/>
        <end position="338"/>
    </location>
</feature>
<gene>
    <name evidence="5" type="ORF">MBSD_2329</name>
</gene>
<dbReference type="HOGENOM" id="CLU_036182_0_0_6"/>
<dbReference type="PANTHER" id="PTHR36927">
    <property type="entry name" value="BLR4337 PROTEIN"/>
    <property type="match status" value="1"/>
</dbReference>